<dbReference type="EMBL" id="UINC01034097">
    <property type="protein sequence ID" value="SVB24402.1"/>
    <property type="molecule type" value="Genomic_DNA"/>
</dbReference>
<dbReference type="InterPro" id="IPR013320">
    <property type="entry name" value="ConA-like_dom_sf"/>
</dbReference>
<gene>
    <name evidence="1" type="ORF">METZ01_LOCUS177256</name>
</gene>
<dbReference type="AlphaFoldDB" id="A0A382CF27"/>
<organism evidence="1">
    <name type="scientific">marine metagenome</name>
    <dbReference type="NCBI Taxonomy" id="408172"/>
    <lineage>
        <taxon>unclassified sequences</taxon>
        <taxon>metagenomes</taxon>
        <taxon>ecological metagenomes</taxon>
    </lineage>
</organism>
<accession>A0A382CF27</accession>
<reference evidence="1" key="1">
    <citation type="submission" date="2018-05" db="EMBL/GenBank/DDBJ databases">
        <authorList>
            <person name="Lanie J.A."/>
            <person name="Ng W.-L."/>
            <person name="Kazmierczak K.M."/>
            <person name="Andrzejewski T.M."/>
            <person name="Davidsen T.M."/>
            <person name="Wayne K.J."/>
            <person name="Tettelin H."/>
            <person name="Glass J.I."/>
            <person name="Rusch D."/>
            <person name="Podicherti R."/>
            <person name="Tsui H.-C.T."/>
            <person name="Winkler M.E."/>
        </authorList>
    </citation>
    <scope>NUCLEOTIDE SEQUENCE</scope>
</reference>
<proteinExistence type="predicted"/>
<sequence>MRRSDPFRKHRLRIKTVRCRTCGSDNGKRACPALNNIVICPECCRAKRAKIPGCDRNCKYYAPLLYTSRNLPPPEYPVYECFVSRTKDSGLVLAVIARQRSDGNLRAMITLLDLWKKGIRDCLVVTNVTEEILYRQSTQIAKSHNIAQQSKEEAGDREKTAGLVTDDLVSHWSFDLASIRGKTLKDVWGENHGTIEGRPRIAQGKIRGGLRFSGRKKDRIIVPHHKSLNLEGRMTLCAWIYWNGRSDIIVTKRDPLNYQFSALGNKTIQLCVGGSENGRGYTCVYSDRVLVPNKWVHIAVVRDRETV</sequence>
<dbReference type="SUPFAM" id="SSF49899">
    <property type="entry name" value="Concanavalin A-like lectins/glucanases"/>
    <property type="match status" value="1"/>
</dbReference>
<dbReference type="Gene3D" id="2.60.120.200">
    <property type="match status" value="1"/>
</dbReference>
<evidence type="ECO:0000313" key="1">
    <source>
        <dbReference type="EMBL" id="SVB24402.1"/>
    </source>
</evidence>
<feature type="non-terminal residue" evidence="1">
    <location>
        <position position="307"/>
    </location>
</feature>
<name>A0A382CF27_9ZZZZ</name>
<dbReference type="Pfam" id="PF13385">
    <property type="entry name" value="Laminin_G_3"/>
    <property type="match status" value="1"/>
</dbReference>
<protein>
    <submittedName>
        <fullName evidence="1">Uncharacterized protein</fullName>
    </submittedName>
</protein>